<evidence type="ECO:0000259" key="1">
    <source>
        <dbReference type="Pfam" id="PF01548"/>
    </source>
</evidence>
<sequence>MMKKQTGFFLGIDVSKLWFDISLMQVVNFQKQQMIIERFNNTIKGLALLKKWLKVQKVTFDNDTLLVIENTGIYHRLLWKFFSENNIPIHIGNAAHIKKSFGIARGKNDKIDSQRLCSYAYKNEGELKATPALNPVFISLKDLITSRTRLKTQLGANKAYLKELKNINDKATQKMMENIYKMAINGLQKSITEIEKQITFVIKSDSSINANYTFLLSVPGIGPVTATYILCCTNNFAGKITGKQLSCYVGVVPFSDRSGTSLKGRNKVHKMANKELKSLLHMCALSSLKNHKEFKEYYDRKVTEGKHPNSVLNAICNKILLRAVAVVNNQKYYVENYKKAA</sequence>
<evidence type="ECO:0000259" key="2">
    <source>
        <dbReference type="Pfam" id="PF02371"/>
    </source>
</evidence>
<comment type="caution">
    <text evidence="3">The sequence shown here is derived from an EMBL/GenBank/DDBJ whole genome shotgun (WGS) entry which is preliminary data.</text>
</comment>
<dbReference type="InterPro" id="IPR002525">
    <property type="entry name" value="Transp_IS110-like_N"/>
</dbReference>
<protein>
    <submittedName>
        <fullName evidence="3">IS110 family transposase</fullName>
    </submittedName>
</protein>
<dbReference type="GO" id="GO:0003677">
    <property type="term" value="F:DNA binding"/>
    <property type="evidence" value="ECO:0007669"/>
    <property type="project" value="InterPro"/>
</dbReference>
<name>A0A3M9N623_9BACT</name>
<dbReference type="InterPro" id="IPR003346">
    <property type="entry name" value="Transposase_20"/>
</dbReference>
<dbReference type="InterPro" id="IPR047650">
    <property type="entry name" value="Transpos_IS110"/>
</dbReference>
<dbReference type="AlphaFoldDB" id="A0A3M9N623"/>
<feature type="domain" description="Transposase IS110-like N-terminal" evidence="1">
    <location>
        <begin position="10"/>
        <end position="163"/>
    </location>
</feature>
<organism evidence="3 4">
    <name type="scientific">Hanamia caeni</name>
    <dbReference type="NCBI Taxonomy" id="2294116"/>
    <lineage>
        <taxon>Bacteria</taxon>
        <taxon>Pseudomonadati</taxon>
        <taxon>Bacteroidota</taxon>
        <taxon>Chitinophagia</taxon>
        <taxon>Chitinophagales</taxon>
        <taxon>Chitinophagaceae</taxon>
        <taxon>Hanamia</taxon>
    </lineage>
</organism>
<gene>
    <name evidence="3" type="ORF">EFY79_19785</name>
</gene>
<dbReference type="Pfam" id="PF02371">
    <property type="entry name" value="Transposase_20"/>
    <property type="match status" value="1"/>
</dbReference>
<dbReference type="PANTHER" id="PTHR33055">
    <property type="entry name" value="TRANSPOSASE FOR INSERTION SEQUENCE ELEMENT IS1111A"/>
    <property type="match status" value="1"/>
</dbReference>
<dbReference type="EMBL" id="RJJR01000023">
    <property type="protein sequence ID" value="RNI32835.1"/>
    <property type="molecule type" value="Genomic_DNA"/>
</dbReference>
<evidence type="ECO:0000313" key="4">
    <source>
        <dbReference type="Proteomes" id="UP000267223"/>
    </source>
</evidence>
<dbReference type="GO" id="GO:0006313">
    <property type="term" value="P:DNA transposition"/>
    <property type="evidence" value="ECO:0007669"/>
    <property type="project" value="InterPro"/>
</dbReference>
<proteinExistence type="predicted"/>
<feature type="domain" description="Transposase IS116/IS110/IS902 C-terminal" evidence="2">
    <location>
        <begin position="214"/>
        <end position="298"/>
    </location>
</feature>
<dbReference type="Proteomes" id="UP000267223">
    <property type="component" value="Unassembled WGS sequence"/>
</dbReference>
<reference evidence="3 4" key="1">
    <citation type="submission" date="2018-11" db="EMBL/GenBank/DDBJ databases">
        <title>Draft genome sequence of Ferruginibacter sp. BO-59.</title>
        <authorList>
            <person name="Im W.T."/>
        </authorList>
    </citation>
    <scope>NUCLEOTIDE SEQUENCE [LARGE SCALE GENOMIC DNA]</scope>
    <source>
        <strain evidence="3 4">BO-59</strain>
    </source>
</reference>
<keyword evidence="4" id="KW-1185">Reference proteome</keyword>
<dbReference type="PANTHER" id="PTHR33055:SF3">
    <property type="entry name" value="PUTATIVE TRANSPOSASE FOR IS117-RELATED"/>
    <property type="match status" value="1"/>
</dbReference>
<dbReference type="GO" id="GO:0004803">
    <property type="term" value="F:transposase activity"/>
    <property type="evidence" value="ECO:0007669"/>
    <property type="project" value="InterPro"/>
</dbReference>
<accession>A0A3M9N623</accession>
<evidence type="ECO:0000313" key="3">
    <source>
        <dbReference type="EMBL" id="RNI32835.1"/>
    </source>
</evidence>
<dbReference type="Pfam" id="PF01548">
    <property type="entry name" value="DEDD_Tnp_IS110"/>
    <property type="match status" value="1"/>
</dbReference>
<dbReference type="NCBIfam" id="NF033542">
    <property type="entry name" value="transpos_IS110"/>
    <property type="match status" value="1"/>
</dbReference>